<evidence type="ECO:0000313" key="3">
    <source>
        <dbReference type="Proteomes" id="UP000016033"/>
    </source>
</evidence>
<feature type="region of interest" description="Disordered" evidence="1">
    <location>
        <begin position="48"/>
        <end position="82"/>
    </location>
</feature>
<reference evidence="2 3" key="1">
    <citation type="journal article" date="2013" name="Genome Announc.">
        <title>Whole-genome sequences of five oyster-associated bacteria show potential for crude oil hydrocarbon degradation.</title>
        <authorList>
            <person name="Chauhan A."/>
            <person name="Green S."/>
            <person name="Pathak A."/>
            <person name="Thomas J."/>
            <person name="Venkatramanan R."/>
        </authorList>
    </citation>
    <scope>NUCLEOTIDE SEQUENCE [LARGE SCALE GENOMIC DNA]</scope>
    <source>
        <strain evidence="2 3">MF109</strain>
    </source>
</reference>
<evidence type="ECO:0000256" key="1">
    <source>
        <dbReference type="SAM" id="MobiDB-lite"/>
    </source>
</evidence>
<evidence type="ECO:0000313" key="2">
    <source>
        <dbReference type="EMBL" id="EQM83383.1"/>
    </source>
</evidence>
<name>T5KI79_MICMQ</name>
<proteinExistence type="predicted"/>
<protein>
    <submittedName>
        <fullName evidence="2">Uncharacterized protein</fullName>
    </submittedName>
</protein>
<gene>
    <name evidence="2" type="ORF">L687_12240</name>
</gene>
<dbReference type="Proteomes" id="UP000016033">
    <property type="component" value="Unassembled WGS sequence"/>
</dbReference>
<dbReference type="EMBL" id="ATAO01000079">
    <property type="protein sequence ID" value="EQM83383.1"/>
    <property type="molecule type" value="Genomic_DNA"/>
</dbReference>
<comment type="caution">
    <text evidence="2">The sequence shown here is derived from an EMBL/GenBank/DDBJ whole genome shotgun (WGS) entry which is preliminary data.</text>
</comment>
<dbReference type="RefSeq" id="WP_021198661.1">
    <property type="nucleotide sequence ID" value="NZ_ATAO01000079.1"/>
</dbReference>
<dbReference type="AlphaFoldDB" id="T5KI79"/>
<sequence length="82" mass="8176">MAVAALAFGWTVGGHLDLFSAAGVLGLVVWRLAQLLIDSGRWGAGLPAGDSGSAGRGTVGTDAPTASDLSRLDRLDGVGNGR</sequence>
<organism evidence="2 3">
    <name type="scientific">Microbacterium maritypicum MF109</name>
    <dbReference type="NCBI Taxonomy" id="1333857"/>
    <lineage>
        <taxon>Bacteria</taxon>
        <taxon>Bacillati</taxon>
        <taxon>Actinomycetota</taxon>
        <taxon>Actinomycetes</taxon>
        <taxon>Micrococcales</taxon>
        <taxon>Microbacteriaceae</taxon>
        <taxon>Microbacterium</taxon>
    </lineage>
</organism>
<accession>T5KI79</accession>
<dbReference type="PATRIC" id="fig|1333857.3.peg.681"/>